<sequence>MHIDPKWIKYIQEEHRRREMDWDKFIWFMMGWAVSAVFYW</sequence>
<feature type="non-terminal residue" evidence="2">
    <location>
        <position position="40"/>
    </location>
</feature>
<evidence type="ECO:0000256" key="1">
    <source>
        <dbReference type="SAM" id="Phobius"/>
    </source>
</evidence>
<feature type="transmembrane region" description="Helical" evidence="1">
    <location>
        <begin position="21"/>
        <end position="39"/>
    </location>
</feature>
<keyword evidence="1" id="KW-1133">Transmembrane helix</keyword>
<protein>
    <submittedName>
        <fullName evidence="2">Uncharacterized protein</fullName>
    </submittedName>
</protein>
<evidence type="ECO:0000313" key="2">
    <source>
        <dbReference type="EMBL" id="SVB10671.1"/>
    </source>
</evidence>
<reference evidence="2" key="1">
    <citation type="submission" date="2018-05" db="EMBL/GenBank/DDBJ databases">
        <authorList>
            <person name="Lanie J.A."/>
            <person name="Ng W.-L."/>
            <person name="Kazmierczak K.M."/>
            <person name="Andrzejewski T.M."/>
            <person name="Davidsen T.M."/>
            <person name="Wayne K.J."/>
            <person name="Tettelin H."/>
            <person name="Glass J.I."/>
            <person name="Rusch D."/>
            <person name="Podicherti R."/>
            <person name="Tsui H.-C.T."/>
            <person name="Winkler M.E."/>
        </authorList>
    </citation>
    <scope>NUCLEOTIDE SEQUENCE</scope>
</reference>
<organism evidence="2">
    <name type="scientific">marine metagenome</name>
    <dbReference type="NCBI Taxonomy" id="408172"/>
    <lineage>
        <taxon>unclassified sequences</taxon>
        <taxon>metagenomes</taxon>
        <taxon>ecological metagenomes</taxon>
    </lineage>
</organism>
<proteinExistence type="predicted"/>
<dbReference type="AlphaFoldDB" id="A0A382BAV8"/>
<name>A0A382BAV8_9ZZZZ</name>
<keyword evidence="1" id="KW-0472">Membrane</keyword>
<dbReference type="EMBL" id="UINC01028883">
    <property type="protein sequence ID" value="SVB10671.1"/>
    <property type="molecule type" value="Genomic_DNA"/>
</dbReference>
<keyword evidence="1" id="KW-0812">Transmembrane</keyword>
<gene>
    <name evidence="2" type="ORF">METZ01_LOCUS163525</name>
</gene>
<accession>A0A382BAV8</accession>